<gene>
    <name evidence="2" type="ORF">pETSU_245</name>
</gene>
<keyword evidence="1" id="KW-0812">Transmembrane</keyword>
<evidence type="ECO:0000313" key="3">
    <source>
        <dbReference type="Proteomes" id="UP000297195"/>
    </source>
</evidence>
<name>A0A4D6DYG5_9CAUD</name>
<protein>
    <submittedName>
        <fullName evidence="2">Uncharacterized protein</fullName>
    </submittedName>
</protein>
<dbReference type="Proteomes" id="UP000297195">
    <property type="component" value="Segment"/>
</dbReference>
<organism evidence="2 3">
    <name type="scientific">Edwardsiella phage pEt-SU</name>
    <dbReference type="NCBI Taxonomy" id="2562142"/>
    <lineage>
        <taxon>Viruses</taxon>
        <taxon>Duplodnaviria</taxon>
        <taxon>Heunggongvirae</taxon>
        <taxon>Uroviricota</taxon>
        <taxon>Caudoviricetes</taxon>
        <taxon>Chimalliviridae</taxon>
        <taxon>Petsuvirus</taxon>
        <taxon>Petsuvirus pEtSU</taxon>
    </lineage>
</organism>
<sequence length="116" mass="13165">MDNYVVVSLGTVCLVLLCIVSFLLKREHKSSEAVKRVVSDVKYNLDREMKKYLDNGEKITSLYLISAAFSCSRHLPSSVHIDYGIDNDEWFFVILLGNECEMVSGPIMIDKAKEND</sequence>
<keyword evidence="1" id="KW-0472">Membrane</keyword>
<proteinExistence type="predicted"/>
<keyword evidence="3" id="KW-1185">Reference proteome</keyword>
<feature type="transmembrane region" description="Helical" evidence="1">
    <location>
        <begin position="6"/>
        <end position="24"/>
    </location>
</feature>
<dbReference type="EMBL" id="MK689364">
    <property type="protein sequence ID" value="QBZ70826.1"/>
    <property type="molecule type" value="Genomic_DNA"/>
</dbReference>
<accession>A0A4D6DYG5</accession>
<evidence type="ECO:0000313" key="2">
    <source>
        <dbReference type="EMBL" id="QBZ70826.1"/>
    </source>
</evidence>
<keyword evidence="1" id="KW-1133">Transmembrane helix</keyword>
<reference evidence="2 3" key="1">
    <citation type="submission" date="2019-03" db="EMBL/GenBank/DDBJ databases">
        <authorList>
            <person name="Kim S.G."/>
            <person name="Park S.C."/>
        </authorList>
    </citation>
    <scope>NUCLEOTIDE SEQUENCE [LARGE SCALE GENOMIC DNA]</scope>
</reference>
<evidence type="ECO:0000256" key="1">
    <source>
        <dbReference type="SAM" id="Phobius"/>
    </source>
</evidence>